<reference evidence="2" key="2">
    <citation type="submission" date="2021-04" db="EMBL/GenBank/DDBJ databases">
        <authorList>
            <person name="Gilroy R."/>
        </authorList>
    </citation>
    <scope>NUCLEOTIDE SEQUENCE</scope>
    <source>
        <strain evidence="2">CHK191-13928</strain>
    </source>
</reference>
<accession>A0A9D1WWM1</accession>
<reference evidence="2" key="1">
    <citation type="journal article" date="2021" name="PeerJ">
        <title>Extensive microbial diversity within the chicken gut microbiome revealed by metagenomics and culture.</title>
        <authorList>
            <person name="Gilroy R."/>
            <person name="Ravi A."/>
            <person name="Getino M."/>
            <person name="Pursley I."/>
            <person name="Horton D.L."/>
            <person name="Alikhan N.F."/>
            <person name="Baker D."/>
            <person name="Gharbi K."/>
            <person name="Hall N."/>
            <person name="Watson M."/>
            <person name="Adriaenssens E.M."/>
            <person name="Foster-Nyarko E."/>
            <person name="Jarju S."/>
            <person name="Secka A."/>
            <person name="Antonio M."/>
            <person name="Oren A."/>
            <person name="Chaudhuri R.R."/>
            <person name="La Ragione R."/>
            <person name="Hildebrand F."/>
            <person name="Pallen M.J."/>
        </authorList>
    </citation>
    <scope>NUCLEOTIDE SEQUENCE</scope>
    <source>
        <strain evidence="2">CHK191-13928</strain>
    </source>
</reference>
<evidence type="ECO:0000259" key="1">
    <source>
        <dbReference type="Pfam" id="PF07693"/>
    </source>
</evidence>
<dbReference type="Proteomes" id="UP000886721">
    <property type="component" value="Unassembled WGS sequence"/>
</dbReference>
<dbReference type="EMBL" id="DXEM01000032">
    <property type="protein sequence ID" value="HIX68588.1"/>
    <property type="molecule type" value="Genomic_DNA"/>
</dbReference>
<proteinExistence type="predicted"/>
<dbReference type="Gene3D" id="3.40.50.300">
    <property type="entry name" value="P-loop containing nucleotide triphosphate hydrolases"/>
    <property type="match status" value="1"/>
</dbReference>
<evidence type="ECO:0000313" key="3">
    <source>
        <dbReference type="Proteomes" id="UP000886721"/>
    </source>
</evidence>
<dbReference type="PANTHER" id="PTHR22674:SF6">
    <property type="entry name" value="NTPASE KAP FAMILY P-LOOP DOMAIN-CONTAINING PROTEIN 1"/>
    <property type="match status" value="1"/>
</dbReference>
<evidence type="ECO:0000313" key="2">
    <source>
        <dbReference type="EMBL" id="HIX68588.1"/>
    </source>
</evidence>
<dbReference type="AlphaFoldDB" id="A0A9D1WWM1"/>
<feature type="domain" description="KAP NTPase" evidence="1">
    <location>
        <begin position="9"/>
        <end position="279"/>
    </location>
</feature>
<dbReference type="InterPro" id="IPR052754">
    <property type="entry name" value="NTPase_KAP_P-loop"/>
</dbReference>
<dbReference type="Pfam" id="PF07693">
    <property type="entry name" value="KAP_NTPase"/>
    <property type="match status" value="1"/>
</dbReference>
<organism evidence="2 3">
    <name type="scientific">Candidatus Anaerostipes excrementavium</name>
    <dbReference type="NCBI Taxonomy" id="2838463"/>
    <lineage>
        <taxon>Bacteria</taxon>
        <taxon>Bacillati</taxon>
        <taxon>Bacillota</taxon>
        <taxon>Clostridia</taxon>
        <taxon>Lachnospirales</taxon>
        <taxon>Lachnospiraceae</taxon>
        <taxon>Anaerostipes</taxon>
    </lineage>
</organism>
<dbReference type="InterPro" id="IPR027417">
    <property type="entry name" value="P-loop_NTPase"/>
</dbReference>
<sequence length="454" mass="52515">MDKFDILDREPFIEQVINLIENISDNKASTCFAINGEWGTGKSFVLDMLEDELSKIQSEETLTEKYFIIHYNCWKYDYYEEPLIAIVSTIIAEIEEKITLFPDSKEKQEILGMFKAAGVSLLSLANTAFKAKTGIDIQNAVETVMKGEKEGAAKFDKEHAYDTYLDLNKVIDKLAELLQSVAERYTVIIIVDELDRCIPEYAIKMLERLHHLTEEKSNIITIIAIDKKQLDCSVRHLFGFEEGNKYLEKFINFEIKLDRGKVSEKITEKYATYIRLFDENIFQFDDSVEECLQAIFKDIDIRTQEQIVNKATIIHKLLFTDKKDYSFMCMELLTAVMVCVYKYRGLFIGSTFNTSSYGGLVTLSSKEKSGPFGDFFKDKFQSINLRSGHSFPDEPSKYVLPEKANLYGAMLFSWSWMHSKRLVAIQHTQDDVYTIISKNHKELIRFAEIIKLMQ</sequence>
<gene>
    <name evidence="2" type="ORF">H9735_10780</name>
</gene>
<protein>
    <submittedName>
        <fullName evidence="2">KAP family NTPase</fullName>
    </submittedName>
</protein>
<dbReference type="InterPro" id="IPR011646">
    <property type="entry name" value="KAP_P-loop"/>
</dbReference>
<comment type="caution">
    <text evidence="2">The sequence shown here is derived from an EMBL/GenBank/DDBJ whole genome shotgun (WGS) entry which is preliminary data.</text>
</comment>
<name>A0A9D1WWM1_9FIRM</name>
<dbReference type="SUPFAM" id="SSF52540">
    <property type="entry name" value="P-loop containing nucleoside triphosphate hydrolases"/>
    <property type="match status" value="1"/>
</dbReference>
<dbReference type="PANTHER" id="PTHR22674">
    <property type="entry name" value="NTPASE, KAP FAMILY P-LOOP DOMAIN-CONTAINING 1"/>
    <property type="match status" value="1"/>
</dbReference>